<reference evidence="1" key="1">
    <citation type="journal article" date="2014" name="Front. Microbiol.">
        <title>High frequency of phylogenetically diverse reductive dehalogenase-homologous genes in deep subseafloor sedimentary metagenomes.</title>
        <authorList>
            <person name="Kawai M."/>
            <person name="Futagami T."/>
            <person name="Toyoda A."/>
            <person name="Takaki Y."/>
            <person name="Nishi S."/>
            <person name="Hori S."/>
            <person name="Arai W."/>
            <person name="Tsubouchi T."/>
            <person name="Morono Y."/>
            <person name="Uchiyama I."/>
            <person name="Ito T."/>
            <person name="Fujiyama A."/>
            <person name="Inagaki F."/>
            <person name="Takami H."/>
        </authorList>
    </citation>
    <scope>NUCLEOTIDE SEQUENCE</scope>
    <source>
        <strain evidence="1">Expedition CK06-06</strain>
    </source>
</reference>
<dbReference type="EMBL" id="BARS01032553">
    <property type="protein sequence ID" value="GAG15975.1"/>
    <property type="molecule type" value="Genomic_DNA"/>
</dbReference>
<protein>
    <submittedName>
        <fullName evidence="1">Uncharacterized protein</fullName>
    </submittedName>
</protein>
<sequence>IPSAASYLTSIASPIKKPLNTQFLSFFEV</sequence>
<evidence type="ECO:0000313" key="1">
    <source>
        <dbReference type="EMBL" id="GAG15975.1"/>
    </source>
</evidence>
<feature type="non-terminal residue" evidence="1">
    <location>
        <position position="1"/>
    </location>
</feature>
<accession>X0VCE8</accession>
<comment type="caution">
    <text evidence="1">The sequence shown here is derived from an EMBL/GenBank/DDBJ whole genome shotgun (WGS) entry which is preliminary data.</text>
</comment>
<dbReference type="AlphaFoldDB" id="X0VCE8"/>
<organism evidence="1">
    <name type="scientific">marine sediment metagenome</name>
    <dbReference type="NCBI Taxonomy" id="412755"/>
    <lineage>
        <taxon>unclassified sequences</taxon>
        <taxon>metagenomes</taxon>
        <taxon>ecological metagenomes</taxon>
    </lineage>
</organism>
<name>X0VCE8_9ZZZZ</name>
<proteinExistence type="predicted"/>
<gene>
    <name evidence="1" type="ORF">S01H1_50519</name>
</gene>